<sequence length="503" mass="55987">MNRHPLSFLNLKKVPYTTILMGSLTTTAILLGISQQPLGKSNPVASSIAHFTRLDLLDIQKQMKDSRFAMPTFDKEKSAQVMPDAKGIDPKDGQVKPLSLWDSWPVTDQDGRVANYHGYRLTIALSAVGKRRDKKGVKMALFAQKIDDKNTAPDSWIYLGYVLNSFTEGSESSDETIKKINNEWSGSAAMMNPQDDTIRVFYTGAMTQHGQAQSLSTVQVSVEPKDGSNWSSGLKVNHQKAADHETVFLGDGKIYQTVNQIKSKNDSFAMRDPHFVSANGHYYLTFEGNTEKNYGNGQVTLNSPEDYGSLESYSSERKKMATNNELGSKVALASGAIGLLELNHDFTVKTVKAPLLMTSSANDITERPDLFFYKNKWYLFTCFQGKSLATTDRRFMDENFLYGYVSTTGIDGPYEKLNKTGLVLGSNTKRNTRKFTYAYTVLPPKDERDDAFLITSFTGDRTFAPSVGLTIKGNETWVQNQKVYDQGALSLDGATLPSKPQPW</sequence>
<comment type="similarity">
    <text evidence="1 3">Belongs to the glycosyl hydrolase 68 family.</text>
</comment>
<evidence type="ECO:0000256" key="2">
    <source>
        <dbReference type="ARBA" id="ARBA00022837"/>
    </source>
</evidence>
<dbReference type="GO" id="GO:0016787">
    <property type="term" value="F:hydrolase activity"/>
    <property type="evidence" value="ECO:0007669"/>
    <property type="project" value="UniProtKB-KW"/>
</dbReference>
<evidence type="ECO:0000256" key="1">
    <source>
        <dbReference type="ARBA" id="ARBA00006775"/>
    </source>
</evidence>
<protein>
    <submittedName>
        <fullName evidence="4">Glycoside hydrolase family 68 protein</fullName>
    </submittedName>
</protein>
<reference evidence="4 5" key="1">
    <citation type="submission" date="2022-06" db="EMBL/GenBank/DDBJ databases">
        <title>Fructobacillus taiwanensis sp. nov., isolated from the honeybee.</title>
        <authorList>
            <person name="Chen Y.-S."/>
            <person name="Wang L.-T."/>
            <person name="Lee Y.-S."/>
            <person name="Chang Y.-C."/>
            <person name="Wu H.-C."/>
            <person name="Liao C.-Y."/>
            <person name="Chen W.-H."/>
            <person name="Deng J.-N."/>
            <person name="Wang Y.-H."/>
        </authorList>
    </citation>
    <scope>NUCLEOTIDE SEQUENCE [LARGE SCALE GENOMIC DNA]</scope>
    <source>
        <strain evidence="4 5">W13</strain>
    </source>
</reference>
<evidence type="ECO:0000313" key="5">
    <source>
        <dbReference type="Proteomes" id="UP001523234"/>
    </source>
</evidence>
<organism evidence="4 5">
    <name type="scientific">Fructobacillus apis</name>
    <dbReference type="NCBI Taxonomy" id="2935017"/>
    <lineage>
        <taxon>Bacteria</taxon>
        <taxon>Bacillati</taxon>
        <taxon>Bacillota</taxon>
        <taxon>Bacilli</taxon>
        <taxon>Lactobacillales</taxon>
        <taxon>Lactobacillaceae</taxon>
        <taxon>Fructobacillus</taxon>
    </lineage>
</organism>
<evidence type="ECO:0000313" key="4">
    <source>
        <dbReference type="EMBL" id="MCO0831790.1"/>
    </source>
</evidence>
<dbReference type="Pfam" id="PF02435">
    <property type="entry name" value="Glyco_hydro_68"/>
    <property type="match status" value="1"/>
</dbReference>
<dbReference type="Gene3D" id="2.115.10.20">
    <property type="entry name" value="Glycosyl hydrolase domain, family 43"/>
    <property type="match status" value="1"/>
</dbReference>
<comment type="caution">
    <text evidence="4">The sequence shown here is derived from an EMBL/GenBank/DDBJ whole genome shotgun (WGS) entry which is preliminary data.</text>
</comment>
<dbReference type="InterPro" id="IPR023296">
    <property type="entry name" value="Glyco_hydro_beta-prop_sf"/>
</dbReference>
<dbReference type="InterPro" id="IPR003469">
    <property type="entry name" value="Glyco_hydro_68"/>
</dbReference>
<keyword evidence="4" id="KW-0378">Hydrolase</keyword>
<keyword evidence="2" id="KW-0106">Calcium</keyword>
<dbReference type="EMBL" id="JAMWYK010000001">
    <property type="protein sequence ID" value="MCO0831790.1"/>
    <property type="molecule type" value="Genomic_DNA"/>
</dbReference>
<dbReference type="RefSeq" id="WP_252442373.1">
    <property type="nucleotide sequence ID" value="NZ_JAMWYK010000001.1"/>
</dbReference>
<accession>A0ABT0ZP72</accession>
<gene>
    <name evidence="4" type="ORF">NFX39_01605</name>
</gene>
<evidence type="ECO:0000256" key="3">
    <source>
        <dbReference type="RuleBase" id="RU361220"/>
    </source>
</evidence>
<keyword evidence="5" id="KW-1185">Reference proteome</keyword>
<dbReference type="Proteomes" id="UP001523234">
    <property type="component" value="Unassembled WGS sequence"/>
</dbReference>
<name>A0ABT0ZP72_9LACO</name>
<proteinExistence type="inferred from homology"/>
<dbReference type="SUPFAM" id="SSF75005">
    <property type="entry name" value="Arabinanase/levansucrase/invertase"/>
    <property type="match status" value="1"/>
</dbReference>